<dbReference type="PRINTS" id="PR01998">
    <property type="entry name" value="MTP2STAPHYLO"/>
</dbReference>
<proteinExistence type="predicted"/>
<sequence length="179" mass="19187">MPIAKKGIDSILLFRLLSEASKADGAKLAFQTEHSTEKSRDANSVKTKDGVLQSVGGIEVSITATTIMAEDDELVAKLETAMDKGELVEVWEIEKNAKKQGNKYESVYYQGYLTSFKKNKNAEDLIELELEFAVNGTGVKGYATLNTSQAEVVQYEFADTTKGTASPASPVAGVPGIGG</sequence>
<reference evidence="1" key="1">
    <citation type="journal article" date="2021" name="Proc. Natl. Acad. Sci. U.S.A.">
        <title>A Catalog of Tens of Thousands of Viruses from Human Metagenomes Reveals Hidden Associations with Chronic Diseases.</title>
        <authorList>
            <person name="Tisza M.J."/>
            <person name="Buck C.B."/>
        </authorList>
    </citation>
    <scope>NUCLEOTIDE SEQUENCE</scope>
    <source>
        <strain evidence="1">CtZAU11</strain>
    </source>
</reference>
<dbReference type="InterPro" id="IPR011855">
    <property type="entry name" value="Phgtail_TP901_1"/>
</dbReference>
<accession>A0A8S5NQF5</accession>
<name>A0A8S5NQF5_9CAUD</name>
<dbReference type="Pfam" id="PF06199">
    <property type="entry name" value="Phage_tail_2"/>
    <property type="match status" value="1"/>
</dbReference>
<dbReference type="NCBIfam" id="TIGR02126">
    <property type="entry name" value="phgtail_TP901_1"/>
    <property type="match status" value="1"/>
</dbReference>
<evidence type="ECO:0000313" key="1">
    <source>
        <dbReference type="EMBL" id="DAD96283.1"/>
    </source>
</evidence>
<protein>
    <submittedName>
        <fullName evidence="1">Major tail protein</fullName>
    </submittedName>
</protein>
<dbReference type="EMBL" id="BK015214">
    <property type="protein sequence ID" value="DAD96283.1"/>
    <property type="molecule type" value="Genomic_DNA"/>
</dbReference>
<organism evidence="1">
    <name type="scientific">Siphoviridae sp. ctZAU11</name>
    <dbReference type="NCBI Taxonomy" id="2826381"/>
    <lineage>
        <taxon>Viruses</taxon>
        <taxon>Duplodnaviria</taxon>
        <taxon>Heunggongvirae</taxon>
        <taxon>Uroviricota</taxon>
        <taxon>Caudoviricetes</taxon>
    </lineage>
</organism>
<dbReference type="InterPro" id="IPR022345">
    <property type="entry name" value="Phage_69_Orf23_MTP"/>
</dbReference>
<dbReference type="PRINTS" id="PR01997">
    <property type="entry name" value="MTP2FAMILY"/>
</dbReference>